<name>A0A3N4E804_9GAMM</name>
<protein>
    <submittedName>
        <fullName evidence="1">Uncharacterized protein</fullName>
    </submittedName>
</protein>
<dbReference type="EMBL" id="RKKB01000001">
    <property type="protein sequence ID" value="RPA34345.1"/>
    <property type="molecule type" value="Genomic_DNA"/>
</dbReference>
<reference evidence="2" key="1">
    <citation type="submission" date="2018-11" db="EMBL/GenBank/DDBJ databases">
        <title>Shewanella sp. R106.</title>
        <authorList>
            <person name="Hwang Y.J."/>
            <person name="Hwang C.Y."/>
        </authorList>
    </citation>
    <scope>NUCLEOTIDE SEQUENCE [LARGE SCALE GENOMIC DNA]</scope>
    <source>
        <strain evidence="2">R106</strain>
    </source>
</reference>
<accession>A0A3N4E804</accession>
<dbReference type="AlphaFoldDB" id="A0A3N4E804"/>
<proteinExistence type="predicted"/>
<sequence length="65" mass="7362">MVIAKNTTIARNKINNVLCDLDHYIQVRGRVHNLKNIDVDLVVAQGLPAKVARSKTRRRAPFLIL</sequence>
<organism evidence="1 2">
    <name type="scientific">Shewanella psychromarinicola</name>
    <dbReference type="NCBI Taxonomy" id="2487742"/>
    <lineage>
        <taxon>Bacteria</taxon>
        <taxon>Pseudomonadati</taxon>
        <taxon>Pseudomonadota</taxon>
        <taxon>Gammaproteobacteria</taxon>
        <taxon>Alteromonadales</taxon>
        <taxon>Shewanellaceae</taxon>
        <taxon>Shewanella</taxon>
    </lineage>
</organism>
<gene>
    <name evidence="1" type="ORF">EGC77_01260</name>
</gene>
<evidence type="ECO:0000313" key="1">
    <source>
        <dbReference type="EMBL" id="RPA34345.1"/>
    </source>
</evidence>
<dbReference type="Proteomes" id="UP000278855">
    <property type="component" value="Unassembled WGS sequence"/>
</dbReference>
<comment type="caution">
    <text evidence="1">The sequence shown here is derived from an EMBL/GenBank/DDBJ whole genome shotgun (WGS) entry which is preliminary data.</text>
</comment>
<evidence type="ECO:0000313" key="2">
    <source>
        <dbReference type="Proteomes" id="UP000278855"/>
    </source>
</evidence>